<dbReference type="InterPro" id="IPR001173">
    <property type="entry name" value="Glyco_trans_2-like"/>
</dbReference>
<sequence>MNMKRVAIIMRSKNEQPYVRAALENLLLQTYSCYNLYNVDSGSTDGTLEVVKVFSESVKKISSDSYVPGTVLNEMIEQCDEDIIVFLNADAIPQNIDWLKNLLKPILDQEVDATFSRQLARQDAHFIVKYDYSRAYRKSDDTDDDYKAFSAVACAFKREVWESVKFYADGYAEDLVWATQCHRSGFKFQYVHNAVVEHSHNYEIKSLFRKKFRHGIVYYRLKMLKPSVFRQFYYCSREVARDLLKSFQKLNIKTIPYNILYRITIHLAVYRGVKIAANRKEAEL</sequence>
<feature type="domain" description="Glycosyltransferase 2-like" evidence="1">
    <location>
        <begin position="8"/>
        <end position="138"/>
    </location>
</feature>
<dbReference type="eggNOG" id="COG1216">
    <property type="taxonomic scope" value="Bacteria"/>
</dbReference>
<comment type="caution">
    <text evidence="2">The sequence shown here is derived from an EMBL/GenBank/DDBJ whole genome shotgun (WGS) entry which is preliminary data.</text>
</comment>
<dbReference type="SUPFAM" id="SSF53448">
    <property type="entry name" value="Nucleotide-diphospho-sugar transferases"/>
    <property type="match status" value="1"/>
</dbReference>
<evidence type="ECO:0000259" key="1">
    <source>
        <dbReference type="Pfam" id="PF00535"/>
    </source>
</evidence>
<organism evidence="2 3">
    <name type="scientific">Lentisphaera araneosa HTCC2155</name>
    <dbReference type="NCBI Taxonomy" id="313628"/>
    <lineage>
        <taxon>Bacteria</taxon>
        <taxon>Pseudomonadati</taxon>
        <taxon>Lentisphaerota</taxon>
        <taxon>Lentisphaeria</taxon>
        <taxon>Lentisphaerales</taxon>
        <taxon>Lentisphaeraceae</taxon>
        <taxon>Lentisphaera</taxon>
    </lineage>
</organism>
<protein>
    <recommendedName>
        <fullName evidence="1">Glycosyltransferase 2-like domain-containing protein</fullName>
    </recommendedName>
</protein>
<evidence type="ECO:0000313" key="2">
    <source>
        <dbReference type="EMBL" id="EDM28036.1"/>
    </source>
</evidence>
<evidence type="ECO:0000313" key="3">
    <source>
        <dbReference type="Proteomes" id="UP000004947"/>
    </source>
</evidence>
<dbReference type="Pfam" id="PF00535">
    <property type="entry name" value="Glycos_transf_2"/>
    <property type="match status" value="1"/>
</dbReference>
<reference evidence="2 3" key="1">
    <citation type="journal article" date="2010" name="J. Bacteriol.">
        <title>Genome sequence of Lentisphaera araneosa HTCC2155T, the type species of the order Lentisphaerales in the phylum Lentisphaerae.</title>
        <authorList>
            <person name="Thrash J.C."/>
            <person name="Cho J.C."/>
            <person name="Vergin K.L."/>
            <person name="Morris R.M."/>
            <person name="Giovannoni S.J."/>
        </authorList>
    </citation>
    <scope>NUCLEOTIDE SEQUENCE [LARGE SCALE GENOMIC DNA]</scope>
    <source>
        <strain evidence="2 3">HTCC2155</strain>
    </source>
</reference>
<dbReference type="EMBL" id="ABCK01000006">
    <property type="protein sequence ID" value="EDM28036.1"/>
    <property type="molecule type" value="Genomic_DNA"/>
</dbReference>
<dbReference type="RefSeq" id="WP_007278033.1">
    <property type="nucleotide sequence ID" value="NZ_ABCK01000006.1"/>
</dbReference>
<dbReference type="Proteomes" id="UP000004947">
    <property type="component" value="Unassembled WGS sequence"/>
</dbReference>
<dbReference type="InterPro" id="IPR029044">
    <property type="entry name" value="Nucleotide-diphossugar_trans"/>
</dbReference>
<dbReference type="PANTHER" id="PTHR43685">
    <property type="entry name" value="GLYCOSYLTRANSFERASE"/>
    <property type="match status" value="1"/>
</dbReference>
<dbReference type="OrthoDB" id="396512at2"/>
<dbReference type="PANTHER" id="PTHR43685:SF2">
    <property type="entry name" value="GLYCOSYLTRANSFERASE 2-LIKE DOMAIN-CONTAINING PROTEIN"/>
    <property type="match status" value="1"/>
</dbReference>
<accession>A6DJG2</accession>
<proteinExistence type="predicted"/>
<gene>
    <name evidence="2" type="ORF">LNTAR_11806</name>
</gene>
<name>A6DJG2_9BACT</name>
<dbReference type="STRING" id="313628.LNTAR_11806"/>
<keyword evidence="3" id="KW-1185">Reference proteome</keyword>
<dbReference type="InterPro" id="IPR050834">
    <property type="entry name" value="Glycosyltransf_2"/>
</dbReference>
<dbReference type="Gene3D" id="3.90.550.10">
    <property type="entry name" value="Spore Coat Polysaccharide Biosynthesis Protein SpsA, Chain A"/>
    <property type="match status" value="1"/>
</dbReference>
<dbReference type="AlphaFoldDB" id="A6DJG2"/>